<dbReference type="EMBL" id="PNBA02000006">
    <property type="protein sequence ID" value="KAG6421020.1"/>
    <property type="molecule type" value="Genomic_DNA"/>
</dbReference>
<comment type="caution">
    <text evidence="3">The sequence shown here is derived from an EMBL/GenBank/DDBJ whole genome shotgun (WGS) entry which is preliminary data.</text>
</comment>
<keyword evidence="4" id="KW-1185">Reference proteome</keyword>
<keyword evidence="1" id="KW-0862">Zinc</keyword>
<dbReference type="InterPro" id="IPR051826">
    <property type="entry name" value="E3_ubiquitin-ligase_domain"/>
</dbReference>
<feature type="domain" description="RING-type" evidence="2">
    <location>
        <begin position="58"/>
        <end position="97"/>
    </location>
</feature>
<dbReference type="GO" id="GO:0006511">
    <property type="term" value="P:ubiquitin-dependent protein catabolic process"/>
    <property type="evidence" value="ECO:0007669"/>
    <property type="project" value="TreeGrafter"/>
</dbReference>
<dbReference type="Pfam" id="PF17123">
    <property type="entry name" value="zf-RING_11"/>
    <property type="match status" value="1"/>
</dbReference>
<protein>
    <recommendedName>
        <fullName evidence="2">RING-type domain-containing protein</fullName>
    </recommendedName>
</protein>
<evidence type="ECO:0000313" key="3">
    <source>
        <dbReference type="EMBL" id="KAG6421020.1"/>
    </source>
</evidence>
<organism evidence="3">
    <name type="scientific">Salvia splendens</name>
    <name type="common">Scarlet sage</name>
    <dbReference type="NCBI Taxonomy" id="180675"/>
    <lineage>
        <taxon>Eukaryota</taxon>
        <taxon>Viridiplantae</taxon>
        <taxon>Streptophyta</taxon>
        <taxon>Embryophyta</taxon>
        <taxon>Tracheophyta</taxon>
        <taxon>Spermatophyta</taxon>
        <taxon>Magnoliopsida</taxon>
        <taxon>eudicotyledons</taxon>
        <taxon>Gunneridae</taxon>
        <taxon>Pentapetalae</taxon>
        <taxon>asterids</taxon>
        <taxon>lamiids</taxon>
        <taxon>Lamiales</taxon>
        <taxon>Lamiaceae</taxon>
        <taxon>Nepetoideae</taxon>
        <taxon>Mentheae</taxon>
        <taxon>Salviinae</taxon>
        <taxon>Salvia</taxon>
        <taxon>Salvia subgen. Calosphace</taxon>
        <taxon>core Calosphace</taxon>
    </lineage>
</organism>
<keyword evidence="1" id="KW-0863">Zinc-finger</keyword>
<dbReference type="GO" id="GO:0008270">
    <property type="term" value="F:zinc ion binding"/>
    <property type="evidence" value="ECO:0007669"/>
    <property type="project" value="UniProtKB-KW"/>
</dbReference>
<keyword evidence="1" id="KW-0479">Metal-binding</keyword>
<dbReference type="Proteomes" id="UP000298416">
    <property type="component" value="Unassembled WGS sequence"/>
</dbReference>
<dbReference type="PANTHER" id="PTHR22765">
    <property type="entry name" value="RING FINGER AND PROTEASE ASSOCIATED DOMAIN-CONTAINING"/>
    <property type="match status" value="1"/>
</dbReference>
<dbReference type="GO" id="GO:0061630">
    <property type="term" value="F:ubiquitin protein ligase activity"/>
    <property type="evidence" value="ECO:0007669"/>
    <property type="project" value="TreeGrafter"/>
</dbReference>
<dbReference type="Gene3D" id="3.30.40.10">
    <property type="entry name" value="Zinc/RING finger domain, C3HC4 (zinc finger)"/>
    <property type="match status" value="1"/>
</dbReference>
<proteinExistence type="predicted"/>
<dbReference type="PANTHER" id="PTHR22765:SF434">
    <property type="entry name" value="GB|AAD18119.1-RELATED"/>
    <property type="match status" value="1"/>
</dbReference>
<name>A0A8X8XV39_SALSN</name>
<evidence type="ECO:0000256" key="1">
    <source>
        <dbReference type="PROSITE-ProRule" id="PRU00175"/>
    </source>
</evidence>
<dbReference type="PROSITE" id="PS50089">
    <property type="entry name" value="ZF_RING_2"/>
    <property type="match status" value="1"/>
</dbReference>
<dbReference type="AlphaFoldDB" id="A0A8X8XV39"/>
<sequence>MNMLASQIPIDEMFDLDAALTMADEPIDSHQEVEYESKAKAATRLLDQLPTVEGGGDCAVCSEGLCLGGAAKRIPCGHVFHYDCILRWLSVIDPHKCSDFASSYRWTVGSSMY</sequence>
<reference evidence="3" key="1">
    <citation type="submission" date="2018-01" db="EMBL/GenBank/DDBJ databases">
        <authorList>
            <person name="Mao J.F."/>
        </authorList>
    </citation>
    <scope>NUCLEOTIDE SEQUENCE</scope>
    <source>
        <strain evidence="3">Huo1</strain>
        <tissue evidence="3">Leaf</tissue>
    </source>
</reference>
<dbReference type="InterPro" id="IPR013083">
    <property type="entry name" value="Znf_RING/FYVE/PHD"/>
</dbReference>
<gene>
    <name evidence="3" type="ORF">SASPL_117569</name>
</gene>
<evidence type="ECO:0000313" key="4">
    <source>
        <dbReference type="Proteomes" id="UP000298416"/>
    </source>
</evidence>
<dbReference type="SUPFAM" id="SSF57850">
    <property type="entry name" value="RING/U-box"/>
    <property type="match status" value="1"/>
</dbReference>
<evidence type="ECO:0000259" key="2">
    <source>
        <dbReference type="PROSITE" id="PS50089"/>
    </source>
</evidence>
<reference evidence="3" key="2">
    <citation type="submission" date="2020-08" db="EMBL/GenBank/DDBJ databases">
        <title>Plant Genome Project.</title>
        <authorList>
            <person name="Zhang R.-G."/>
        </authorList>
    </citation>
    <scope>NUCLEOTIDE SEQUENCE</scope>
    <source>
        <strain evidence="3">Huo1</strain>
        <tissue evidence="3">Leaf</tissue>
    </source>
</reference>
<accession>A0A8X8XV39</accession>
<dbReference type="InterPro" id="IPR001841">
    <property type="entry name" value="Znf_RING"/>
</dbReference>